<gene>
    <name evidence="3" type="ORF">KXQ929_LOCUS52813</name>
</gene>
<evidence type="ECO:0000256" key="2">
    <source>
        <dbReference type="ARBA" id="ARBA00022737"/>
    </source>
</evidence>
<evidence type="ECO:0000313" key="4">
    <source>
        <dbReference type="Proteomes" id="UP000663868"/>
    </source>
</evidence>
<proteinExistence type="predicted"/>
<dbReference type="InterPro" id="IPR050216">
    <property type="entry name" value="LRR_domain-containing"/>
</dbReference>
<dbReference type="Proteomes" id="UP000663868">
    <property type="component" value="Unassembled WGS sequence"/>
</dbReference>
<dbReference type="PANTHER" id="PTHR48051">
    <property type="match status" value="1"/>
</dbReference>
<reference evidence="3" key="1">
    <citation type="submission" date="2021-02" db="EMBL/GenBank/DDBJ databases">
        <authorList>
            <person name="Nowell W R."/>
        </authorList>
    </citation>
    <scope>NUCLEOTIDE SEQUENCE</scope>
</reference>
<dbReference type="SUPFAM" id="SSF52058">
    <property type="entry name" value="L domain-like"/>
    <property type="match status" value="1"/>
</dbReference>
<dbReference type="Pfam" id="PF13855">
    <property type="entry name" value="LRR_8"/>
    <property type="match status" value="1"/>
</dbReference>
<dbReference type="EMBL" id="CAJOBB010028694">
    <property type="protein sequence ID" value="CAF4431512.1"/>
    <property type="molecule type" value="Genomic_DNA"/>
</dbReference>
<organism evidence="3 4">
    <name type="scientific">Adineta steineri</name>
    <dbReference type="NCBI Taxonomy" id="433720"/>
    <lineage>
        <taxon>Eukaryota</taxon>
        <taxon>Metazoa</taxon>
        <taxon>Spiralia</taxon>
        <taxon>Gnathifera</taxon>
        <taxon>Rotifera</taxon>
        <taxon>Eurotatoria</taxon>
        <taxon>Bdelloidea</taxon>
        <taxon>Adinetida</taxon>
        <taxon>Adinetidae</taxon>
        <taxon>Adineta</taxon>
    </lineage>
</organism>
<comment type="caution">
    <text evidence="3">The sequence shown here is derived from an EMBL/GenBank/DDBJ whole genome shotgun (WGS) entry which is preliminary data.</text>
</comment>
<evidence type="ECO:0000313" key="3">
    <source>
        <dbReference type="EMBL" id="CAF4431512.1"/>
    </source>
</evidence>
<keyword evidence="2" id="KW-0677">Repeat</keyword>
<evidence type="ECO:0000256" key="1">
    <source>
        <dbReference type="ARBA" id="ARBA00022614"/>
    </source>
</evidence>
<dbReference type="PANTHER" id="PTHR48051:SF1">
    <property type="entry name" value="RAS SUPPRESSOR PROTEIN 1"/>
    <property type="match status" value="1"/>
</dbReference>
<dbReference type="InterPro" id="IPR003591">
    <property type="entry name" value="Leu-rich_rpt_typical-subtyp"/>
</dbReference>
<dbReference type="Gene3D" id="3.80.10.10">
    <property type="entry name" value="Ribonuclease Inhibitor"/>
    <property type="match status" value="1"/>
</dbReference>
<dbReference type="InterPro" id="IPR001611">
    <property type="entry name" value="Leu-rich_rpt"/>
</dbReference>
<name>A0A820R609_9BILA</name>
<accession>A0A820R609</accession>
<dbReference type="InterPro" id="IPR032675">
    <property type="entry name" value="LRR_dom_sf"/>
</dbReference>
<keyword evidence="1" id="KW-0433">Leucine-rich repeat</keyword>
<protein>
    <submittedName>
        <fullName evidence="3">Uncharacterized protein</fullName>
    </submittedName>
</protein>
<dbReference type="GO" id="GO:0005737">
    <property type="term" value="C:cytoplasm"/>
    <property type="evidence" value="ECO:0007669"/>
    <property type="project" value="TreeGrafter"/>
</dbReference>
<dbReference type="PROSITE" id="PS51450">
    <property type="entry name" value="LRR"/>
    <property type="match status" value="2"/>
</dbReference>
<dbReference type="SMART" id="SM00369">
    <property type="entry name" value="LRR_TYP"/>
    <property type="match status" value="3"/>
</dbReference>
<dbReference type="AlphaFoldDB" id="A0A820R609"/>
<feature type="non-terminal residue" evidence="3">
    <location>
        <position position="1"/>
    </location>
</feature>
<dbReference type="Pfam" id="PF13516">
    <property type="entry name" value="LRR_6"/>
    <property type="match status" value="1"/>
</dbReference>
<sequence length="90" mass="10426">SKLIYLKKLNLALNQLEVISFDHIQLSNLRELNLSRNQIDIFPDKIHQWTSLTILDLSFNKLSSIPRYALMGLNNLTWLSLASNRNLNCT</sequence>